<name>A0A0M3JQ10_ANISI</name>
<protein>
    <submittedName>
        <fullName evidence="1 3">Uncharacterized protein</fullName>
    </submittedName>
</protein>
<keyword evidence="2" id="KW-1185">Reference proteome</keyword>
<organism evidence="3">
    <name type="scientific">Anisakis simplex</name>
    <name type="common">Herring worm</name>
    <dbReference type="NCBI Taxonomy" id="6269"/>
    <lineage>
        <taxon>Eukaryota</taxon>
        <taxon>Metazoa</taxon>
        <taxon>Ecdysozoa</taxon>
        <taxon>Nematoda</taxon>
        <taxon>Chromadorea</taxon>
        <taxon>Rhabditida</taxon>
        <taxon>Spirurina</taxon>
        <taxon>Ascaridomorpha</taxon>
        <taxon>Ascaridoidea</taxon>
        <taxon>Anisakidae</taxon>
        <taxon>Anisakis</taxon>
        <taxon>Anisakis simplex complex</taxon>
    </lineage>
</organism>
<proteinExistence type="predicted"/>
<accession>A0A0M3JQ10</accession>
<reference evidence="3" key="1">
    <citation type="submission" date="2017-02" db="UniProtKB">
        <authorList>
            <consortium name="WormBaseParasite"/>
        </authorList>
    </citation>
    <scope>IDENTIFICATION</scope>
</reference>
<reference evidence="1 2" key="2">
    <citation type="submission" date="2018-11" db="EMBL/GenBank/DDBJ databases">
        <authorList>
            <consortium name="Pathogen Informatics"/>
        </authorList>
    </citation>
    <scope>NUCLEOTIDE SEQUENCE [LARGE SCALE GENOMIC DNA]</scope>
</reference>
<gene>
    <name evidence="1" type="ORF">ASIM_LOCUS9498</name>
</gene>
<dbReference type="AlphaFoldDB" id="A0A0M3JQ10"/>
<dbReference type="WBParaSite" id="ASIM_0000976101-mRNA-1">
    <property type="protein sequence ID" value="ASIM_0000976101-mRNA-1"/>
    <property type="gene ID" value="ASIM_0000976101"/>
</dbReference>
<evidence type="ECO:0000313" key="3">
    <source>
        <dbReference type="WBParaSite" id="ASIM_0000976101-mRNA-1"/>
    </source>
</evidence>
<dbReference type="EMBL" id="UYRR01029269">
    <property type="protein sequence ID" value="VDK39875.1"/>
    <property type="molecule type" value="Genomic_DNA"/>
</dbReference>
<evidence type="ECO:0000313" key="1">
    <source>
        <dbReference type="EMBL" id="VDK39875.1"/>
    </source>
</evidence>
<sequence>MVYLLRVLVCSDKIAVRKAFEGKLHAIAGTMKPSAFEAIDNELTDAHILFEVFWQSVAVLHEVSRKLLSSEGV</sequence>
<evidence type="ECO:0000313" key="2">
    <source>
        <dbReference type="Proteomes" id="UP000267096"/>
    </source>
</evidence>
<dbReference type="Proteomes" id="UP000267096">
    <property type="component" value="Unassembled WGS sequence"/>
</dbReference>